<evidence type="ECO:0000313" key="1">
    <source>
        <dbReference type="EMBL" id="KKI99972.1"/>
    </source>
</evidence>
<dbReference type="AlphaFoldDB" id="A0A0M2PY10"/>
<dbReference type="EMBL" id="AJTX02000004">
    <property type="protein sequence ID" value="KKI99972.1"/>
    <property type="molecule type" value="Genomic_DNA"/>
</dbReference>
<evidence type="ECO:0000313" key="2">
    <source>
        <dbReference type="Proteomes" id="UP000034681"/>
    </source>
</evidence>
<gene>
    <name evidence="1" type="ORF">PROH_09305</name>
</gene>
<comment type="caution">
    <text evidence="1">The sequence shown here is derived from an EMBL/GenBank/DDBJ whole genome shotgun (WGS) entry which is preliminary data.</text>
</comment>
<sequence>MNNLLNVGYKRDLVQRYDQEAQTLANLTGWSLEDIRRKQPTVEVQTQPEELPWWRNLWGSVRTNVNQWWS</sequence>
<dbReference type="STRING" id="317619.GCA_000332315_00610"/>
<reference evidence="1" key="1">
    <citation type="submission" date="2012-04" db="EMBL/GenBank/DDBJ databases">
        <authorList>
            <person name="Borisov I.G."/>
            <person name="Ivanikova N.V."/>
            <person name="Pinevich A.V."/>
        </authorList>
    </citation>
    <scope>NUCLEOTIDE SEQUENCE</scope>
    <source>
        <strain evidence="1">CALU 1027</strain>
    </source>
</reference>
<accession>A0A0M2PY10</accession>
<dbReference type="Proteomes" id="UP000034681">
    <property type="component" value="Unassembled WGS sequence"/>
</dbReference>
<keyword evidence="2" id="KW-1185">Reference proteome</keyword>
<proteinExistence type="predicted"/>
<protein>
    <submittedName>
        <fullName evidence="1">Uncharacterized protein</fullName>
    </submittedName>
</protein>
<dbReference type="RefSeq" id="WP_017711267.1">
    <property type="nucleotide sequence ID" value="NZ_KB235933.1"/>
</dbReference>
<organism evidence="1 2">
    <name type="scientific">Prochlorothrix hollandica PCC 9006 = CALU 1027</name>
    <dbReference type="NCBI Taxonomy" id="317619"/>
    <lineage>
        <taxon>Bacteria</taxon>
        <taxon>Bacillati</taxon>
        <taxon>Cyanobacteriota</taxon>
        <taxon>Cyanophyceae</taxon>
        <taxon>Prochlorotrichales</taxon>
        <taxon>Prochlorotrichaceae</taxon>
        <taxon>Prochlorothrix</taxon>
    </lineage>
</organism>
<name>A0A0M2PY10_PROHO</name>